<feature type="chain" id="PRO_5044026892" evidence="12">
    <location>
        <begin position="22"/>
        <end position="352"/>
    </location>
</feature>
<proteinExistence type="inferred from homology"/>
<dbReference type="PROSITE" id="PS51123">
    <property type="entry name" value="OMPA_2"/>
    <property type="match status" value="1"/>
</dbReference>
<keyword evidence="7" id="KW-0626">Porin</keyword>
<accession>A0AAW8NP85</accession>
<dbReference type="GO" id="GO:0015288">
    <property type="term" value="F:porin activity"/>
    <property type="evidence" value="ECO:0007669"/>
    <property type="project" value="UniProtKB-KW"/>
</dbReference>
<dbReference type="EMBL" id="JAPMLE010000001">
    <property type="protein sequence ID" value="MDR8524331.1"/>
    <property type="molecule type" value="Genomic_DNA"/>
</dbReference>
<evidence type="ECO:0000256" key="9">
    <source>
        <dbReference type="ARBA" id="ARBA00023157"/>
    </source>
</evidence>
<dbReference type="InterPro" id="IPR036737">
    <property type="entry name" value="OmpA-like_sf"/>
</dbReference>
<dbReference type="InterPro" id="IPR050330">
    <property type="entry name" value="Bact_OuterMem_StrucFunc"/>
</dbReference>
<reference evidence="14" key="2">
    <citation type="submission" date="2022-11" db="EMBL/GenBank/DDBJ databases">
        <title>Prophages regulate Shewanella fidelis motility and biofilm formation: implications for gut colonization dynamics in Ciona robusta.</title>
        <authorList>
            <person name="Natarajan O."/>
            <person name="Gibboney S.L."/>
            <person name="Young M.N."/>
            <person name="Lim S.J."/>
            <person name="Pluta N."/>
            <person name="Atkinson C.G.F."/>
            <person name="Leigh B.A."/>
            <person name="Liberti A."/>
            <person name="Kees E."/>
            <person name="Breitbart M."/>
            <person name="Gralnick J."/>
            <person name="Dishaw L.J."/>
        </authorList>
    </citation>
    <scope>NUCLEOTIDE SEQUENCE</scope>
    <source>
        <strain evidence="14">3313</strain>
    </source>
</reference>
<keyword evidence="12" id="KW-0732">Signal</keyword>
<keyword evidence="6" id="KW-0406">Ion transport</keyword>
<comment type="subcellular location">
    <subcellularLocation>
        <location evidence="1">Cell outer membrane</location>
        <topology evidence="1">Multi-pass membrane protein</topology>
    </subcellularLocation>
</comment>
<keyword evidence="5" id="KW-0812">Transmembrane</keyword>
<dbReference type="InterPro" id="IPR011250">
    <property type="entry name" value="OMP/PagP_B-barrel"/>
</dbReference>
<reference evidence="15 17" key="1">
    <citation type="journal article" date="2022" name="bioRxiv">
        <title>Prophages regulate Shewanella fidelis 3313 motility and biofilm formation: implications for gut colonization dynamics in Ciona robusta.</title>
        <authorList>
            <person name="Natarajan O."/>
            <person name="Gibboney S.L."/>
            <person name="Young M.N."/>
            <person name="Lim S.J."/>
            <person name="Pluta N."/>
            <person name="Atkinson C.G."/>
            <person name="Leigh B.A."/>
            <person name="Liberti A."/>
            <person name="Kees E.D."/>
            <person name="Breitbart M."/>
            <person name="Gralnick J.A."/>
            <person name="Dishaw L.J."/>
        </authorList>
    </citation>
    <scope>NUCLEOTIDE SEQUENCE [LARGE SCALE GENOMIC DNA]</scope>
    <source>
        <strain evidence="15 17">JG4066</strain>
    </source>
</reference>
<dbReference type="SUPFAM" id="SSF56925">
    <property type="entry name" value="OMPA-like"/>
    <property type="match status" value="1"/>
</dbReference>
<keyword evidence="9" id="KW-1015">Disulfide bond</keyword>
<keyword evidence="8 11" id="KW-0472">Membrane</keyword>
<dbReference type="PRINTS" id="PR01022">
    <property type="entry name" value="OUTRMMBRANEA"/>
</dbReference>
<comment type="similarity">
    <text evidence="2">Belongs to the outer membrane OOP (TC 1.B.6) superfamily. OmpA family.</text>
</comment>
<evidence type="ECO:0000256" key="5">
    <source>
        <dbReference type="ARBA" id="ARBA00022692"/>
    </source>
</evidence>
<dbReference type="GO" id="GO:0006811">
    <property type="term" value="P:monoatomic ion transport"/>
    <property type="evidence" value="ECO:0007669"/>
    <property type="project" value="UniProtKB-KW"/>
</dbReference>
<evidence type="ECO:0000256" key="3">
    <source>
        <dbReference type="ARBA" id="ARBA00022448"/>
    </source>
</evidence>
<gene>
    <name evidence="14" type="ORF">OS133_11785</name>
    <name evidence="15" type="ORF">OS134_17400</name>
</gene>
<sequence length="352" mass="37808">MKSTGAGVLLVSLMPIIPAFAANAELPTDSKTNNTNTSIFVTFEEPYWYVGARGGFSEFHGACAKNAIDCDDNSMGYGLYGGYQLSDWFAIEAGATNYGTISALYQGGNTKANMSGAELTAKFSYGLTERVALYARLGGAYQYVDRETSWAGDSKPSGWGLTTAVGLDYKLTERLSVRAEYQFVGDANDNRASSDAYFGSLGLTYRFGTVARTTTKNTPATITVNANPVVVPATVTRVLLDSDFDSTSFHDDSNELPPLIEKAKQTQGTVVITGNADSKGAMGYNQTLSEKRAQAVGNHLISKGLNAERIIVRGNGELRPKATNDTAQGRAMNRKTEVEFKSKAYVNTGEPQ</sequence>
<dbReference type="Pfam" id="PF01389">
    <property type="entry name" value="OmpA_membrane"/>
    <property type="match status" value="1"/>
</dbReference>
<evidence type="ECO:0000259" key="13">
    <source>
        <dbReference type="PROSITE" id="PS51123"/>
    </source>
</evidence>
<dbReference type="InterPro" id="IPR000498">
    <property type="entry name" value="OmpA-like_TM_dom"/>
</dbReference>
<keyword evidence="10" id="KW-0998">Cell outer membrane</keyword>
<dbReference type="RefSeq" id="WP_310654972.1">
    <property type="nucleotide sequence ID" value="NZ_JAPMLA010000011.1"/>
</dbReference>
<evidence type="ECO:0000256" key="6">
    <source>
        <dbReference type="ARBA" id="ARBA00023065"/>
    </source>
</evidence>
<evidence type="ECO:0000256" key="8">
    <source>
        <dbReference type="ARBA" id="ARBA00023136"/>
    </source>
</evidence>
<dbReference type="CDD" id="cd07185">
    <property type="entry name" value="OmpA_C-like"/>
    <property type="match status" value="1"/>
</dbReference>
<dbReference type="EMBL" id="JAPMLD010000009">
    <property type="protein sequence ID" value="MDW4825849.1"/>
    <property type="molecule type" value="Genomic_DNA"/>
</dbReference>
<dbReference type="InterPro" id="IPR002368">
    <property type="entry name" value="OmpA"/>
</dbReference>
<evidence type="ECO:0000256" key="7">
    <source>
        <dbReference type="ARBA" id="ARBA00023114"/>
    </source>
</evidence>
<evidence type="ECO:0000256" key="4">
    <source>
        <dbReference type="ARBA" id="ARBA00022452"/>
    </source>
</evidence>
<dbReference type="GO" id="GO:0046930">
    <property type="term" value="C:pore complex"/>
    <property type="evidence" value="ECO:0007669"/>
    <property type="project" value="UniProtKB-KW"/>
</dbReference>
<dbReference type="PANTHER" id="PTHR30329:SF21">
    <property type="entry name" value="LIPOPROTEIN YIAD-RELATED"/>
    <property type="match status" value="1"/>
</dbReference>
<feature type="signal peptide" evidence="12">
    <location>
        <begin position="1"/>
        <end position="21"/>
    </location>
</feature>
<protein>
    <submittedName>
        <fullName evidence="14">Outer membrane beta-barrel protein</fullName>
    </submittedName>
</protein>
<dbReference type="Proteomes" id="UP001259340">
    <property type="component" value="Unassembled WGS sequence"/>
</dbReference>
<evidence type="ECO:0000313" key="14">
    <source>
        <dbReference type="EMBL" id="MDR8524331.1"/>
    </source>
</evidence>
<dbReference type="Gene3D" id="2.40.160.20">
    <property type="match status" value="1"/>
</dbReference>
<dbReference type="Pfam" id="PF00691">
    <property type="entry name" value="OmpA"/>
    <property type="match status" value="1"/>
</dbReference>
<keyword evidence="3" id="KW-0813">Transport</keyword>
<evidence type="ECO:0000256" key="12">
    <source>
        <dbReference type="SAM" id="SignalP"/>
    </source>
</evidence>
<organism evidence="14 16">
    <name type="scientific">Shewanella fidelis</name>
    <dbReference type="NCBI Taxonomy" id="173509"/>
    <lineage>
        <taxon>Bacteria</taxon>
        <taxon>Pseudomonadati</taxon>
        <taxon>Pseudomonadota</taxon>
        <taxon>Gammaproteobacteria</taxon>
        <taxon>Alteromonadales</taxon>
        <taxon>Shewanellaceae</taxon>
        <taxon>Shewanella</taxon>
    </lineage>
</organism>
<evidence type="ECO:0000256" key="11">
    <source>
        <dbReference type="PROSITE-ProRule" id="PRU00473"/>
    </source>
</evidence>
<evidence type="ECO:0000256" key="10">
    <source>
        <dbReference type="ARBA" id="ARBA00023237"/>
    </source>
</evidence>
<comment type="caution">
    <text evidence="14">The sequence shown here is derived from an EMBL/GenBank/DDBJ whole genome shotgun (WGS) entry which is preliminary data.</text>
</comment>
<dbReference type="Gene3D" id="3.30.1330.60">
    <property type="entry name" value="OmpA-like domain"/>
    <property type="match status" value="1"/>
</dbReference>
<evidence type="ECO:0000256" key="1">
    <source>
        <dbReference type="ARBA" id="ARBA00004571"/>
    </source>
</evidence>
<keyword evidence="17" id="KW-1185">Reference proteome</keyword>
<dbReference type="GO" id="GO:0009279">
    <property type="term" value="C:cell outer membrane"/>
    <property type="evidence" value="ECO:0007669"/>
    <property type="project" value="UniProtKB-SubCell"/>
</dbReference>
<evidence type="ECO:0000313" key="16">
    <source>
        <dbReference type="Proteomes" id="UP001259340"/>
    </source>
</evidence>
<keyword evidence="4" id="KW-1134">Transmembrane beta strand</keyword>
<dbReference type="Proteomes" id="UP001271263">
    <property type="component" value="Unassembled WGS sequence"/>
</dbReference>
<dbReference type="AlphaFoldDB" id="A0AAW8NP85"/>
<name>A0AAW8NP85_9GAMM</name>
<dbReference type="SUPFAM" id="SSF103088">
    <property type="entry name" value="OmpA-like"/>
    <property type="match status" value="1"/>
</dbReference>
<evidence type="ECO:0000313" key="15">
    <source>
        <dbReference type="EMBL" id="MDW4825849.1"/>
    </source>
</evidence>
<feature type="domain" description="OmpA-like" evidence="13">
    <location>
        <begin position="227"/>
        <end position="344"/>
    </location>
</feature>
<evidence type="ECO:0000256" key="2">
    <source>
        <dbReference type="ARBA" id="ARBA00005710"/>
    </source>
</evidence>
<dbReference type="InterPro" id="IPR006664">
    <property type="entry name" value="OMP_bac"/>
</dbReference>
<evidence type="ECO:0000313" key="17">
    <source>
        <dbReference type="Proteomes" id="UP001271263"/>
    </source>
</evidence>
<dbReference type="InterPro" id="IPR006665">
    <property type="entry name" value="OmpA-like"/>
</dbReference>
<dbReference type="PANTHER" id="PTHR30329">
    <property type="entry name" value="STATOR ELEMENT OF FLAGELLAR MOTOR COMPLEX"/>
    <property type="match status" value="1"/>
</dbReference>
<dbReference type="PRINTS" id="PR01021">
    <property type="entry name" value="OMPADOMAIN"/>
</dbReference>